<feature type="compositionally biased region" description="Acidic residues" evidence="8">
    <location>
        <begin position="318"/>
        <end position="337"/>
    </location>
</feature>
<keyword evidence="9" id="KW-0812">Transmembrane</keyword>
<dbReference type="SUPFAM" id="SSF56112">
    <property type="entry name" value="Protein kinase-like (PK-like)"/>
    <property type="match status" value="1"/>
</dbReference>
<evidence type="ECO:0000259" key="10">
    <source>
        <dbReference type="PROSITE" id="PS50011"/>
    </source>
</evidence>
<dbReference type="PROSITE" id="PS00108">
    <property type="entry name" value="PROTEIN_KINASE_ST"/>
    <property type="match status" value="1"/>
</dbReference>
<evidence type="ECO:0000256" key="1">
    <source>
        <dbReference type="ARBA" id="ARBA00012513"/>
    </source>
</evidence>
<keyword evidence="5 11" id="KW-0418">Kinase</keyword>
<feature type="compositionally biased region" description="Basic and acidic residues" evidence="8">
    <location>
        <begin position="407"/>
        <end position="417"/>
    </location>
</feature>
<evidence type="ECO:0000313" key="12">
    <source>
        <dbReference type="Proteomes" id="UP000648352"/>
    </source>
</evidence>
<dbReference type="Gene3D" id="3.30.200.20">
    <property type="entry name" value="Phosphorylase Kinase, domain 1"/>
    <property type="match status" value="1"/>
</dbReference>
<evidence type="ECO:0000313" key="11">
    <source>
        <dbReference type="EMBL" id="MBD7956947.1"/>
    </source>
</evidence>
<dbReference type="Gene3D" id="1.10.510.10">
    <property type="entry name" value="Transferase(Phosphotransferase) domain 1"/>
    <property type="match status" value="1"/>
</dbReference>
<evidence type="ECO:0000256" key="4">
    <source>
        <dbReference type="ARBA" id="ARBA00022741"/>
    </source>
</evidence>
<comment type="caution">
    <text evidence="11">The sequence shown here is derived from an EMBL/GenBank/DDBJ whole genome shotgun (WGS) entry which is preliminary data.</text>
</comment>
<sequence length="517" mass="54789">MTARYGPVDLPGFTLQRPLGSGGFADVFLYAQHLPRRMVAVKIMHQPVDDRAARARFESEANLMAALSSHPSIVTIHHAAIADNGRPYLVMEYCSRPTLAETYPTRVVTVPELLQTMVRLCGAVETAHRAGILHRDIKPGNILTTDYGWPALTDFGLSSISGAAADAAGISVPWSAPEVVSGRGFDARSDVYALAATAYTVLAGRTPFENPDAPTDLTRLVTRVLTQPAPPLGRDDVPPALERLIHTALAKDPDRRSQSAAEFARSLQRIEQDLHLPMTHLDIPALATRSDEAPAGPADGDDDAEATRFAARRRTEAEAESQDDAEAAPAEEADEPQDQTVLAARAVPRAAPADPEPLPDDAEPTRLAGSRRRDLRRAEAGEQTPGPRRGIPDEPVADRAGGPAGTPHDEEPTRLVERAAPLSPAAVSTPAEAEAAAGGRRAHDPGVDAARETYGIRRVDAVPIVRAAAPSTTPVEPAARPVTRPRRRLGVVTAIAVGATVLVLAVCVAAIALLVGL</sequence>
<evidence type="ECO:0000256" key="8">
    <source>
        <dbReference type="SAM" id="MobiDB-lite"/>
    </source>
</evidence>
<dbReference type="PANTHER" id="PTHR43289">
    <property type="entry name" value="MITOGEN-ACTIVATED PROTEIN KINASE KINASE KINASE 20-RELATED"/>
    <property type="match status" value="1"/>
</dbReference>
<dbReference type="GO" id="GO:0004674">
    <property type="term" value="F:protein serine/threonine kinase activity"/>
    <property type="evidence" value="ECO:0007669"/>
    <property type="project" value="UniProtKB-KW"/>
</dbReference>
<evidence type="ECO:0000256" key="9">
    <source>
        <dbReference type="SAM" id="Phobius"/>
    </source>
</evidence>
<evidence type="ECO:0000256" key="3">
    <source>
        <dbReference type="ARBA" id="ARBA00022679"/>
    </source>
</evidence>
<dbReference type="Pfam" id="PF00069">
    <property type="entry name" value="Pkinase"/>
    <property type="match status" value="1"/>
</dbReference>
<dbReference type="InterPro" id="IPR017441">
    <property type="entry name" value="Protein_kinase_ATP_BS"/>
</dbReference>
<keyword evidence="4 7" id="KW-0547">Nucleotide-binding</keyword>
<dbReference type="PANTHER" id="PTHR43289:SF6">
    <property type="entry name" value="SERINE_THREONINE-PROTEIN KINASE NEKL-3"/>
    <property type="match status" value="1"/>
</dbReference>
<dbReference type="PROSITE" id="PS00107">
    <property type="entry name" value="PROTEIN_KINASE_ATP"/>
    <property type="match status" value="1"/>
</dbReference>
<dbReference type="InterPro" id="IPR000719">
    <property type="entry name" value="Prot_kinase_dom"/>
</dbReference>
<proteinExistence type="predicted"/>
<evidence type="ECO:0000256" key="7">
    <source>
        <dbReference type="PROSITE-ProRule" id="PRU10141"/>
    </source>
</evidence>
<dbReference type="CDD" id="cd14014">
    <property type="entry name" value="STKc_PknB_like"/>
    <property type="match status" value="1"/>
</dbReference>
<evidence type="ECO:0000256" key="6">
    <source>
        <dbReference type="ARBA" id="ARBA00022840"/>
    </source>
</evidence>
<evidence type="ECO:0000256" key="2">
    <source>
        <dbReference type="ARBA" id="ARBA00022527"/>
    </source>
</evidence>
<gene>
    <name evidence="11" type="ORF">H9651_04810</name>
</gene>
<keyword evidence="12" id="KW-1185">Reference proteome</keyword>
<feature type="compositionally biased region" description="Low complexity" evidence="8">
    <location>
        <begin position="343"/>
        <end position="353"/>
    </location>
</feature>
<dbReference type="PROSITE" id="PS50011">
    <property type="entry name" value="PROTEIN_KINASE_DOM"/>
    <property type="match status" value="1"/>
</dbReference>
<dbReference type="InterPro" id="IPR008271">
    <property type="entry name" value="Ser/Thr_kinase_AS"/>
</dbReference>
<keyword evidence="9" id="KW-1133">Transmembrane helix</keyword>
<feature type="transmembrane region" description="Helical" evidence="9">
    <location>
        <begin position="489"/>
        <end position="515"/>
    </location>
</feature>
<accession>A0ABR8S0C4</accession>
<evidence type="ECO:0000256" key="5">
    <source>
        <dbReference type="ARBA" id="ARBA00022777"/>
    </source>
</evidence>
<dbReference type="Proteomes" id="UP000648352">
    <property type="component" value="Unassembled WGS sequence"/>
</dbReference>
<feature type="compositionally biased region" description="Low complexity" evidence="8">
    <location>
        <begin position="423"/>
        <end position="439"/>
    </location>
</feature>
<dbReference type="InterPro" id="IPR011009">
    <property type="entry name" value="Kinase-like_dom_sf"/>
</dbReference>
<feature type="domain" description="Protein kinase" evidence="10">
    <location>
        <begin position="13"/>
        <end position="278"/>
    </location>
</feature>
<dbReference type="SMART" id="SM00220">
    <property type="entry name" value="S_TKc"/>
    <property type="match status" value="1"/>
</dbReference>
<organism evidence="11 12">
    <name type="scientific">Microbacterium pullorum</name>
    <dbReference type="NCBI Taxonomy" id="2762236"/>
    <lineage>
        <taxon>Bacteria</taxon>
        <taxon>Bacillati</taxon>
        <taxon>Actinomycetota</taxon>
        <taxon>Actinomycetes</taxon>
        <taxon>Micrococcales</taxon>
        <taxon>Microbacteriaceae</taxon>
        <taxon>Microbacterium</taxon>
    </lineage>
</organism>
<feature type="region of interest" description="Disordered" evidence="8">
    <location>
        <begin position="311"/>
        <end position="446"/>
    </location>
</feature>
<keyword evidence="6 7" id="KW-0067">ATP-binding</keyword>
<reference evidence="11 12" key="1">
    <citation type="submission" date="2020-08" db="EMBL/GenBank/DDBJ databases">
        <title>A Genomic Blueprint of the Chicken Gut Microbiome.</title>
        <authorList>
            <person name="Gilroy R."/>
            <person name="Ravi A."/>
            <person name="Getino M."/>
            <person name="Pursley I."/>
            <person name="Horton D.L."/>
            <person name="Alikhan N.-F."/>
            <person name="Baker D."/>
            <person name="Gharbi K."/>
            <person name="Hall N."/>
            <person name="Watson M."/>
            <person name="Adriaenssens E.M."/>
            <person name="Foster-Nyarko E."/>
            <person name="Jarju S."/>
            <person name="Secka A."/>
            <person name="Antonio M."/>
            <person name="Oren A."/>
            <person name="Chaudhuri R."/>
            <person name="La Ragione R.M."/>
            <person name="Hildebrand F."/>
            <person name="Pallen M.J."/>
        </authorList>
    </citation>
    <scope>NUCLEOTIDE SEQUENCE [LARGE SCALE GENOMIC DNA]</scope>
    <source>
        <strain evidence="11 12">Sa4CUA7</strain>
    </source>
</reference>
<keyword evidence="3" id="KW-0808">Transferase</keyword>
<keyword evidence="9" id="KW-0472">Membrane</keyword>
<name>A0ABR8S0C4_9MICO</name>
<dbReference type="EMBL" id="JACSQP010000002">
    <property type="protein sequence ID" value="MBD7956947.1"/>
    <property type="molecule type" value="Genomic_DNA"/>
</dbReference>
<dbReference type="RefSeq" id="WP_191717941.1">
    <property type="nucleotide sequence ID" value="NZ_JACSQP010000002.1"/>
</dbReference>
<protein>
    <recommendedName>
        <fullName evidence="1">non-specific serine/threonine protein kinase</fullName>
        <ecNumber evidence="1">2.7.11.1</ecNumber>
    </recommendedName>
</protein>
<dbReference type="EC" id="2.7.11.1" evidence="1"/>
<keyword evidence="2 11" id="KW-0723">Serine/threonine-protein kinase</keyword>
<feature type="binding site" evidence="7">
    <location>
        <position position="42"/>
    </location>
    <ligand>
        <name>ATP</name>
        <dbReference type="ChEBI" id="CHEBI:30616"/>
    </ligand>
</feature>